<comment type="caution">
    <text evidence="1">The sequence shown here is derived from an EMBL/GenBank/DDBJ whole genome shotgun (WGS) entry which is preliminary data.</text>
</comment>
<reference evidence="1 2" key="1">
    <citation type="submission" date="2019-03" db="EMBL/GenBank/DDBJ databases">
        <title>Single cell metagenomics reveals metabolic interactions within the superorganism composed of flagellate Streblomastix strix and complex community of Bacteroidetes bacteria on its surface.</title>
        <authorList>
            <person name="Treitli S.C."/>
            <person name="Kolisko M."/>
            <person name="Husnik F."/>
            <person name="Keeling P."/>
            <person name="Hampl V."/>
        </authorList>
    </citation>
    <scope>NUCLEOTIDE SEQUENCE [LARGE SCALE GENOMIC DNA]</scope>
    <source>
        <strain evidence="1">ST1C</strain>
    </source>
</reference>
<protein>
    <submittedName>
        <fullName evidence="1">Uncharacterized protein</fullName>
    </submittedName>
</protein>
<evidence type="ECO:0000313" key="2">
    <source>
        <dbReference type="Proteomes" id="UP000324800"/>
    </source>
</evidence>
<sequence>IGNNNGDSTSSLYLGCIKTATNTTQAGQWEISKTSDKALTINPSSLRQTDHSVGLSIDGDCSIIKFNGNELVNVGTEQTITGRKTFGGTTCSNIQLNPSDVSYGEGLRIANTPIRNVSAIYIGTSTSTSGEIDEQWTIIKRSTGELYICRTADQNIVDRGLMISADGNTLTFNGSVIAGTGATNGASNGSVNYSAGNPILWGANSVDTEGGFYSSGTNICWRARPITLGSVPP</sequence>
<proteinExistence type="predicted"/>
<dbReference type="Proteomes" id="UP000324800">
    <property type="component" value="Unassembled WGS sequence"/>
</dbReference>
<feature type="non-terminal residue" evidence="1">
    <location>
        <position position="1"/>
    </location>
</feature>
<evidence type="ECO:0000313" key="1">
    <source>
        <dbReference type="EMBL" id="KAA6355879.1"/>
    </source>
</evidence>
<gene>
    <name evidence="1" type="ORF">EZS28_048594</name>
</gene>
<name>A0A5J4TCN1_9EUKA</name>
<organism evidence="1 2">
    <name type="scientific">Streblomastix strix</name>
    <dbReference type="NCBI Taxonomy" id="222440"/>
    <lineage>
        <taxon>Eukaryota</taxon>
        <taxon>Metamonada</taxon>
        <taxon>Preaxostyla</taxon>
        <taxon>Oxymonadida</taxon>
        <taxon>Streblomastigidae</taxon>
        <taxon>Streblomastix</taxon>
    </lineage>
</organism>
<accession>A0A5J4TCN1</accession>
<dbReference type="AlphaFoldDB" id="A0A5J4TCN1"/>
<dbReference type="EMBL" id="SNRW01033891">
    <property type="protein sequence ID" value="KAA6355879.1"/>
    <property type="molecule type" value="Genomic_DNA"/>
</dbReference>